<dbReference type="Proteomes" id="UP001222027">
    <property type="component" value="Unassembled WGS sequence"/>
</dbReference>
<dbReference type="AlphaFoldDB" id="A0AAV8QZW9"/>
<reference evidence="1 2" key="1">
    <citation type="submission" date="2022-12" db="EMBL/GenBank/DDBJ databases">
        <title>Chromosome-scale assembly of the Ensete ventricosum genome.</title>
        <authorList>
            <person name="Dussert Y."/>
            <person name="Stocks J."/>
            <person name="Wendawek A."/>
            <person name="Woldeyes F."/>
            <person name="Nichols R.A."/>
            <person name="Borrell J.S."/>
        </authorList>
    </citation>
    <scope>NUCLEOTIDE SEQUENCE [LARGE SCALE GENOMIC DNA]</scope>
    <source>
        <strain evidence="2">cv. Maze</strain>
        <tissue evidence="1">Seeds</tissue>
    </source>
</reference>
<evidence type="ECO:0000313" key="2">
    <source>
        <dbReference type="Proteomes" id="UP001222027"/>
    </source>
</evidence>
<protein>
    <submittedName>
        <fullName evidence="1">Uncharacterized protein</fullName>
    </submittedName>
</protein>
<name>A0AAV8QZW9_ENSVE</name>
<gene>
    <name evidence="1" type="ORF">OPV22_013015</name>
</gene>
<proteinExistence type="predicted"/>
<organism evidence="1 2">
    <name type="scientific">Ensete ventricosum</name>
    <name type="common">Abyssinian banana</name>
    <name type="synonym">Musa ensete</name>
    <dbReference type="NCBI Taxonomy" id="4639"/>
    <lineage>
        <taxon>Eukaryota</taxon>
        <taxon>Viridiplantae</taxon>
        <taxon>Streptophyta</taxon>
        <taxon>Embryophyta</taxon>
        <taxon>Tracheophyta</taxon>
        <taxon>Spermatophyta</taxon>
        <taxon>Magnoliopsida</taxon>
        <taxon>Liliopsida</taxon>
        <taxon>Zingiberales</taxon>
        <taxon>Musaceae</taxon>
        <taxon>Ensete</taxon>
    </lineage>
</organism>
<dbReference type="EMBL" id="JAQQAF010000004">
    <property type="protein sequence ID" value="KAJ8491294.1"/>
    <property type="molecule type" value="Genomic_DNA"/>
</dbReference>
<comment type="caution">
    <text evidence="1">The sequence shown here is derived from an EMBL/GenBank/DDBJ whole genome shotgun (WGS) entry which is preliminary data.</text>
</comment>
<sequence length="72" mass="8347">MYLKYVEGGDQSAGGIVGCRHRCERFALDGNELELRLRRFFVGGLNIASEIYIKEYANAWICWSQKWEEATQ</sequence>
<evidence type="ECO:0000313" key="1">
    <source>
        <dbReference type="EMBL" id="KAJ8491294.1"/>
    </source>
</evidence>
<accession>A0AAV8QZW9</accession>
<keyword evidence="2" id="KW-1185">Reference proteome</keyword>